<dbReference type="PRINTS" id="PR00719">
    <property type="entry name" value="LMWPTPASE"/>
</dbReference>
<dbReference type="RefSeq" id="WP_150453626.1">
    <property type="nucleotide sequence ID" value="NZ_VYKI01000003.1"/>
</dbReference>
<evidence type="ECO:0000256" key="3">
    <source>
        <dbReference type="ARBA" id="ARBA00022801"/>
    </source>
</evidence>
<evidence type="ECO:0000256" key="2">
    <source>
        <dbReference type="ARBA" id="ARBA00013064"/>
    </source>
</evidence>
<proteinExistence type="inferred from homology"/>
<comment type="similarity">
    <text evidence="1">Belongs to the low molecular weight phosphotyrosine protein phosphatase family.</text>
</comment>
<organism evidence="6 7">
    <name type="scientific">Stenotrophomonas cyclobalanopsidis</name>
    <dbReference type="NCBI Taxonomy" id="2771362"/>
    <lineage>
        <taxon>Bacteria</taxon>
        <taxon>Pseudomonadati</taxon>
        <taxon>Pseudomonadota</taxon>
        <taxon>Gammaproteobacteria</taxon>
        <taxon>Lysobacterales</taxon>
        <taxon>Lysobacteraceae</taxon>
        <taxon>Stenotrophomonas</taxon>
    </lineage>
</organism>
<dbReference type="EC" id="3.1.3.48" evidence="2"/>
<dbReference type="InterPro" id="IPR017867">
    <property type="entry name" value="Tyr_phospatase_low_mol_wt"/>
</dbReference>
<dbReference type="InterPro" id="IPR050438">
    <property type="entry name" value="LMW_PTPase"/>
</dbReference>
<name>A0ABQ6T496_9GAMM</name>
<dbReference type="CDD" id="cd16343">
    <property type="entry name" value="LMWPTP"/>
    <property type="match status" value="1"/>
</dbReference>
<evidence type="ECO:0000313" key="7">
    <source>
        <dbReference type="Proteomes" id="UP000326367"/>
    </source>
</evidence>
<evidence type="ECO:0000313" key="6">
    <source>
        <dbReference type="EMBL" id="KAA9003522.1"/>
    </source>
</evidence>
<dbReference type="InterPro" id="IPR023485">
    <property type="entry name" value="Ptyr_pPase"/>
</dbReference>
<sequence length="162" mass="17690">MNLLVVCLGNICRSPMAEGALRARLQASPLADRVQVDSAGTGDWHVGEAPDRRAIACAARHGVDIGGLRARQLQARDFERFDWILCADEANLRDAARLATHPQLGRLSLYLPWSGGQGVQAIPDPYTGGQDHFEQVWSMVDQAAERTVARLLHDAESGIIRP</sequence>
<evidence type="ECO:0000256" key="4">
    <source>
        <dbReference type="ARBA" id="ARBA00022912"/>
    </source>
</evidence>
<comment type="caution">
    <text evidence="6">The sequence shown here is derived from an EMBL/GenBank/DDBJ whole genome shotgun (WGS) entry which is preliminary data.</text>
</comment>
<dbReference type="Gene3D" id="3.40.50.2300">
    <property type="match status" value="1"/>
</dbReference>
<evidence type="ECO:0000259" key="5">
    <source>
        <dbReference type="SMART" id="SM00226"/>
    </source>
</evidence>
<reference evidence="6 7" key="1">
    <citation type="journal article" date="2020" name="Antonie Van Leeuwenhoek">
        <title>Stenotrophomonas cyclobalanopsidis sp. nov., isolated from the leaf spot disease of Cyclobalanopsis patelliformis.</title>
        <authorList>
            <person name="Bian D.R."/>
            <person name="Xue H."/>
            <person name="Piao C.G."/>
            <person name="Li Y."/>
        </authorList>
    </citation>
    <scope>NUCLEOTIDE SEQUENCE [LARGE SCALE GENOMIC DNA]</scope>
    <source>
        <strain evidence="6 7">TPQG1-4</strain>
    </source>
</reference>
<dbReference type="SMART" id="SM00226">
    <property type="entry name" value="LMWPc"/>
    <property type="match status" value="1"/>
</dbReference>
<dbReference type="InterPro" id="IPR036196">
    <property type="entry name" value="Ptyr_pPase_sf"/>
</dbReference>
<dbReference type="Pfam" id="PF01451">
    <property type="entry name" value="LMWPc"/>
    <property type="match status" value="1"/>
</dbReference>
<gene>
    <name evidence="6" type="ORF">FJU31_04285</name>
</gene>
<evidence type="ECO:0000256" key="1">
    <source>
        <dbReference type="ARBA" id="ARBA00011063"/>
    </source>
</evidence>
<dbReference type="PANTHER" id="PTHR11717">
    <property type="entry name" value="LOW MOLECULAR WEIGHT PROTEIN TYROSINE PHOSPHATASE"/>
    <property type="match status" value="1"/>
</dbReference>
<keyword evidence="4" id="KW-0904">Protein phosphatase</keyword>
<protein>
    <recommendedName>
        <fullName evidence="2">protein-tyrosine-phosphatase</fullName>
        <ecNumber evidence="2">3.1.3.48</ecNumber>
    </recommendedName>
</protein>
<accession>A0ABQ6T496</accession>
<dbReference type="EMBL" id="VYKI01000003">
    <property type="protein sequence ID" value="KAA9003522.1"/>
    <property type="molecule type" value="Genomic_DNA"/>
</dbReference>
<dbReference type="PANTHER" id="PTHR11717:SF7">
    <property type="entry name" value="LOW MOLECULAR WEIGHT PHOSPHOTYROSINE PROTEIN PHOSPHATASE"/>
    <property type="match status" value="1"/>
</dbReference>
<dbReference type="Proteomes" id="UP000326367">
    <property type="component" value="Unassembled WGS sequence"/>
</dbReference>
<keyword evidence="7" id="KW-1185">Reference proteome</keyword>
<feature type="domain" description="Phosphotyrosine protein phosphatase I" evidence="5">
    <location>
        <begin position="1"/>
        <end position="150"/>
    </location>
</feature>
<dbReference type="SUPFAM" id="SSF52788">
    <property type="entry name" value="Phosphotyrosine protein phosphatases I"/>
    <property type="match status" value="1"/>
</dbReference>
<keyword evidence="3" id="KW-0378">Hydrolase</keyword>